<organism evidence="2 3">
    <name type="scientific">Bradyrhizobium symbiodeficiens</name>
    <dbReference type="NCBI Taxonomy" id="1404367"/>
    <lineage>
        <taxon>Bacteria</taxon>
        <taxon>Pseudomonadati</taxon>
        <taxon>Pseudomonadota</taxon>
        <taxon>Alphaproteobacteria</taxon>
        <taxon>Hyphomicrobiales</taxon>
        <taxon>Nitrobacteraceae</taxon>
        <taxon>Bradyrhizobium</taxon>
    </lineage>
</organism>
<protein>
    <submittedName>
        <fullName evidence="2">Uncharacterized protein</fullName>
    </submittedName>
</protein>
<dbReference type="RefSeq" id="WP_166469420.1">
    <property type="nucleotide sequence ID" value="NZ_CP050066.2"/>
</dbReference>
<evidence type="ECO:0000313" key="3">
    <source>
        <dbReference type="Proteomes" id="UP000500895"/>
    </source>
</evidence>
<evidence type="ECO:0000313" key="2">
    <source>
        <dbReference type="EMBL" id="QIP09953.1"/>
    </source>
</evidence>
<dbReference type="AlphaFoldDB" id="A0A6G9ACN0"/>
<proteinExistence type="predicted"/>
<evidence type="ECO:0000256" key="1">
    <source>
        <dbReference type="SAM" id="Phobius"/>
    </source>
</evidence>
<gene>
    <name evidence="2" type="ORF">HAV00_28605</name>
</gene>
<sequence>MLQALLSAIVDMLLSAAWSAIVRFFGLESVVEIVTAIFGLGCIVIGFAVLLLGH</sequence>
<accession>A0A6G9ACN0</accession>
<dbReference type="Proteomes" id="UP000500895">
    <property type="component" value="Chromosome"/>
</dbReference>
<name>A0A6G9ACN0_9BRAD</name>
<keyword evidence="1" id="KW-0812">Transmembrane</keyword>
<keyword evidence="1" id="KW-0472">Membrane</keyword>
<dbReference type="EMBL" id="CP050066">
    <property type="protein sequence ID" value="QIP09953.1"/>
    <property type="molecule type" value="Genomic_DNA"/>
</dbReference>
<keyword evidence="1" id="KW-1133">Transmembrane helix</keyword>
<reference evidence="2 3" key="1">
    <citation type="journal article" date="2020" name="Int. J. Syst. Evol. Microbiol.">
        <title>Description and complete genome sequences of Bradyrhizobium symbiodeficiens sp. nov., a non-symbiotic bacterium associated with legumes native to Canada.</title>
        <authorList>
            <person name="Bromfield E.S.P."/>
            <person name="Cloutier S."/>
            <person name="Nguyen H.D.T."/>
        </authorList>
    </citation>
    <scope>NUCLEOTIDE SEQUENCE [LARGE SCALE GENOMIC DNA]</scope>
    <source>
        <strain evidence="2 3">101S1MB</strain>
    </source>
</reference>
<feature type="transmembrane region" description="Helical" evidence="1">
    <location>
        <begin position="29"/>
        <end position="52"/>
    </location>
</feature>